<accession>A0ABQ7UEX4</accession>
<name>A0ABQ7UEX4_SOLTU</name>
<evidence type="ECO:0000313" key="1">
    <source>
        <dbReference type="EMBL" id="KAH0748160.1"/>
    </source>
</evidence>
<keyword evidence="2" id="KW-1185">Reference proteome</keyword>
<dbReference type="Proteomes" id="UP000826656">
    <property type="component" value="Unassembled WGS sequence"/>
</dbReference>
<gene>
    <name evidence="1" type="ORF">KY290_027392</name>
</gene>
<sequence>MKIPFIKLYGEVHVAGTQASGDNVTNHLTTLIPLDGDNYIDPLDTGSDDLHEEHVESTCLDNGYETQVASSRSTIGSDKQVACACPDSGGLSNPTFSMTIPQGKHLEVDLSRMNLIENQKYKDTTL</sequence>
<dbReference type="EMBL" id="JAIVGD010000019">
    <property type="protein sequence ID" value="KAH0748160.1"/>
    <property type="molecule type" value="Genomic_DNA"/>
</dbReference>
<proteinExistence type="predicted"/>
<comment type="caution">
    <text evidence="1">The sequence shown here is derived from an EMBL/GenBank/DDBJ whole genome shotgun (WGS) entry which is preliminary data.</text>
</comment>
<protein>
    <submittedName>
        <fullName evidence="1">Uncharacterized protein</fullName>
    </submittedName>
</protein>
<evidence type="ECO:0000313" key="2">
    <source>
        <dbReference type="Proteomes" id="UP000826656"/>
    </source>
</evidence>
<reference evidence="1 2" key="1">
    <citation type="journal article" date="2021" name="bioRxiv">
        <title>Chromosome-scale and haplotype-resolved genome assembly of a tetraploid potato cultivar.</title>
        <authorList>
            <person name="Sun H."/>
            <person name="Jiao W.-B."/>
            <person name="Krause K."/>
            <person name="Campoy J.A."/>
            <person name="Goel M."/>
            <person name="Folz-Donahue K."/>
            <person name="Kukat C."/>
            <person name="Huettel B."/>
            <person name="Schneeberger K."/>
        </authorList>
    </citation>
    <scope>NUCLEOTIDE SEQUENCE [LARGE SCALE GENOMIC DNA]</scope>
    <source>
        <strain evidence="1">SolTubOtavaFocal</strain>
        <tissue evidence="1">Leaves</tissue>
    </source>
</reference>
<organism evidence="1 2">
    <name type="scientific">Solanum tuberosum</name>
    <name type="common">Potato</name>
    <dbReference type="NCBI Taxonomy" id="4113"/>
    <lineage>
        <taxon>Eukaryota</taxon>
        <taxon>Viridiplantae</taxon>
        <taxon>Streptophyta</taxon>
        <taxon>Embryophyta</taxon>
        <taxon>Tracheophyta</taxon>
        <taxon>Spermatophyta</taxon>
        <taxon>Magnoliopsida</taxon>
        <taxon>eudicotyledons</taxon>
        <taxon>Gunneridae</taxon>
        <taxon>Pentapetalae</taxon>
        <taxon>asterids</taxon>
        <taxon>lamiids</taxon>
        <taxon>Solanales</taxon>
        <taxon>Solanaceae</taxon>
        <taxon>Solanoideae</taxon>
        <taxon>Solaneae</taxon>
        <taxon>Solanum</taxon>
    </lineage>
</organism>